<protein>
    <recommendedName>
        <fullName evidence="3">DUF1490 domain-containing protein</fullName>
    </recommendedName>
</protein>
<dbReference type="Pfam" id="PF19605">
    <property type="entry name" value="DUF6110"/>
    <property type="match status" value="1"/>
</dbReference>
<dbReference type="EMBL" id="JABXYR010000001">
    <property type="protein sequence ID" value="NWO22751.1"/>
    <property type="molecule type" value="Genomic_DNA"/>
</dbReference>
<comment type="caution">
    <text evidence="1">The sequence shown here is derived from an EMBL/GenBank/DDBJ whole genome shotgun (WGS) entry which is preliminary data.</text>
</comment>
<dbReference type="InterPro" id="IPR046092">
    <property type="entry name" value="DUF6110"/>
</dbReference>
<dbReference type="AlphaFoldDB" id="A0A7Y8VQE9"/>
<keyword evidence="2" id="KW-1185">Reference proteome</keyword>
<proteinExistence type="predicted"/>
<sequence length="116" mass="12632">MKFLGKINGKCFGCVAAGFLVGTVGKVILTSKDAKKVYTHCTAAVLRGKDSLMETTTTLRENCEDIYEDAMDMNAVRYAEDEMMMVENARAIVEAYDADADATGDQTAEEEAKDAE</sequence>
<accession>A0A7Y8VQE9</accession>
<name>A0A7Y8VQE9_9FIRM</name>
<organism evidence="1 2">
    <name type="scientific">Mogibacterium timidum</name>
    <dbReference type="NCBI Taxonomy" id="35519"/>
    <lineage>
        <taxon>Bacteria</taxon>
        <taxon>Bacillati</taxon>
        <taxon>Bacillota</taxon>
        <taxon>Clostridia</taxon>
        <taxon>Peptostreptococcales</taxon>
        <taxon>Anaerovoracaceae</taxon>
        <taxon>Mogibacterium</taxon>
    </lineage>
</organism>
<dbReference type="Proteomes" id="UP000526307">
    <property type="component" value="Unassembled WGS sequence"/>
</dbReference>
<reference evidence="1 2" key="1">
    <citation type="submission" date="2020-06" db="EMBL/GenBank/DDBJ databases">
        <title>Mogibacterium timidum strain W9173 genomic sequence.</title>
        <authorList>
            <person name="Wade W.G."/>
            <person name="Johnston C.D."/>
            <person name="Chen T."/>
            <person name="Dewhirst F.E."/>
        </authorList>
    </citation>
    <scope>NUCLEOTIDE SEQUENCE [LARGE SCALE GENOMIC DNA]</scope>
    <source>
        <strain evidence="1 2">W9173</strain>
    </source>
</reference>
<evidence type="ECO:0000313" key="1">
    <source>
        <dbReference type="EMBL" id="NWO22751.1"/>
    </source>
</evidence>
<evidence type="ECO:0008006" key="3">
    <source>
        <dbReference type="Google" id="ProtNLM"/>
    </source>
</evidence>
<evidence type="ECO:0000313" key="2">
    <source>
        <dbReference type="Proteomes" id="UP000526307"/>
    </source>
</evidence>
<gene>
    <name evidence="1" type="ORF">HW270_01410</name>
</gene>
<dbReference type="RefSeq" id="WP_009643203.1">
    <property type="nucleotide sequence ID" value="NZ_CALIBD010000034.1"/>
</dbReference>